<evidence type="ECO:0000313" key="1">
    <source>
        <dbReference type="EMBL" id="KAI9903409.1"/>
    </source>
</evidence>
<evidence type="ECO:0000313" key="2">
    <source>
        <dbReference type="Proteomes" id="UP001163324"/>
    </source>
</evidence>
<comment type="caution">
    <text evidence="1">The sequence shown here is derived from an EMBL/GenBank/DDBJ whole genome shotgun (WGS) entry which is preliminary data.</text>
</comment>
<organism evidence="1 2">
    <name type="scientific">Trichothecium roseum</name>
    <dbReference type="NCBI Taxonomy" id="47278"/>
    <lineage>
        <taxon>Eukaryota</taxon>
        <taxon>Fungi</taxon>
        <taxon>Dikarya</taxon>
        <taxon>Ascomycota</taxon>
        <taxon>Pezizomycotina</taxon>
        <taxon>Sordariomycetes</taxon>
        <taxon>Hypocreomycetidae</taxon>
        <taxon>Hypocreales</taxon>
        <taxon>Hypocreales incertae sedis</taxon>
        <taxon>Trichothecium</taxon>
    </lineage>
</organism>
<dbReference type="Proteomes" id="UP001163324">
    <property type="component" value="Chromosome 2"/>
</dbReference>
<reference evidence="1" key="1">
    <citation type="submission" date="2022-10" db="EMBL/GenBank/DDBJ databases">
        <title>Complete Genome of Trichothecium roseum strain YXFP-22015, a Plant Pathogen Isolated from Citrus.</title>
        <authorList>
            <person name="Wang Y."/>
            <person name="Zhu L."/>
        </authorList>
    </citation>
    <scope>NUCLEOTIDE SEQUENCE</scope>
    <source>
        <strain evidence="1">YXFP-22015</strain>
    </source>
</reference>
<protein>
    <submittedName>
        <fullName evidence="1">Uncharacterized protein</fullName>
    </submittedName>
</protein>
<proteinExistence type="predicted"/>
<sequence>MRLSLLITSLAVGAAARPYTPGYCWQQSAIPKLLADFQPLEQPSDRDGVPLPVPKHGDSQEWHDYLLKLRKGERKMESKSGSKRRGKGVTVGDDCRRLRLSGHDQLGGLTLEGICRDKETNDEWDTSINLNQCLGNFDGRLGWIRDGHFDKYCWNCNVGISPPAPGAMLKCDCNNDDGTTFYAWVKIGDHVEHPLALKPDGKGRLTCGNVVGTREIPPDDDNFKRSLGEEESSWIEAGDVDGAEPADEYVD</sequence>
<gene>
    <name evidence="1" type="ORF">N3K66_002761</name>
</gene>
<keyword evidence="2" id="KW-1185">Reference proteome</keyword>
<accession>A0ACC0VAS7</accession>
<dbReference type="EMBL" id="CM047941">
    <property type="protein sequence ID" value="KAI9903409.1"/>
    <property type="molecule type" value="Genomic_DNA"/>
</dbReference>
<name>A0ACC0VAS7_9HYPO</name>